<evidence type="ECO:0000256" key="1">
    <source>
        <dbReference type="ARBA" id="ARBA00004141"/>
    </source>
</evidence>
<dbReference type="InterPro" id="IPR004648">
    <property type="entry name" value="Oligpept_transpt"/>
</dbReference>
<feature type="transmembrane region" description="Helical" evidence="10">
    <location>
        <begin position="484"/>
        <end position="505"/>
    </location>
</feature>
<dbReference type="EMBL" id="PDLN01000005">
    <property type="protein sequence ID" value="RDW85382.1"/>
    <property type="molecule type" value="Genomic_DNA"/>
</dbReference>
<feature type="transmembrane region" description="Helical" evidence="10">
    <location>
        <begin position="762"/>
        <end position="783"/>
    </location>
</feature>
<name>A0A3D8SGJ1_9HELO</name>
<feature type="transmembrane region" description="Helical" evidence="10">
    <location>
        <begin position="419"/>
        <end position="442"/>
    </location>
</feature>
<dbReference type="GO" id="GO:0035673">
    <property type="term" value="F:oligopeptide transmembrane transporter activity"/>
    <property type="evidence" value="ECO:0007669"/>
    <property type="project" value="InterPro"/>
</dbReference>
<dbReference type="Proteomes" id="UP000256328">
    <property type="component" value="Unassembled WGS sequence"/>
</dbReference>
<feature type="transmembrane region" description="Helical" evidence="10">
    <location>
        <begin position="101"/>
        <end position="119"/>
    </location>
</feature>
<dbReference type="OrthoDB" id="9986677at2759"/>
<evidence type="ECO:0000256" key="9">
    <source>
        <dbReference type="SAM" id="MobiDB-lite"/>
    </source>
</evidence>
<keyword evidence="6" id="KW-0653">Protein transport</keyword>
<evidence type="ECO:0008006" key="13">
    <source>
        <dbReference type="Google" id="ProtNLM"/>
    </source>
</evidence>
<dbReference type="Pfam" id="PF03169">
    <property type="entry name" value="OPT"/>
    <property type="match status" value="1"/>
</dbReference>
<evidence type="ECO:0000256" key="8">
    <source>
        <dbReference type="ARBA" id="ARBA00023136"/>
    </source>
</evidence>
<keyword evidence="8 10" id="KW-0472">Membrane</keyword>
<keyword evidence="12" id="KW-1185">Reference proteome</keyword>
<gene>
    <name evidence="11" type="ORF">BP5796_03707</name>
</gene>
<feature type="transmembrane region" description="Helical" evidence="10">
    <location>
        <begin position="340"/>
        <end position="362"/>
    </location>
</feature>
<feature type="transmembrane region" description="Helical" evidence="10">
    <location>
        <begin position="723"/>
        <end position="742"/>
    </location>
</feature>
<evidence type="ECO:0000256" key="4">
    <source>
        <dbReference type="ARBA" id="ARBA00022692"/>
    </source>
</evidence>
<keyword evidence="3" id="KW-0813">Transport</keyword>
<comment type="subcellular location">
    <subcellularLocation>
        <location evidence="1">Membrane</location>
        <topology evidence="1">Multi-pass membrane protein</topology>
    </subcellularLocation>
</comment>
<feature type="transmembrane region" description="Helical" evidence="10">
    <location>
        <begin position="208"/>
        <end position="230"/>
    </location>
</feature>
<feature type="transmembrane region" description="Helical" evidence="10">
    <location>
        <begin position="270"/>
        <end position="287"/>
    </location>
</feature>
<comment type="similarity">
    <text evidence="2">Belongs to the oligopeptide OPT transporter family.</text>
</comment>
<feature type="compositionally biased region" description="Basic and acidic residues" evidence="9">
    <location>
        <begin position="22"/>
        <end position="39"/>
    </location>
</feature>
<organism evidence="11 12">
    <name type="scientific">Coleophoma crateriformis</name>
    <dbReference type="NCBI Taxonomy" id="565419"/>
    <lineage>
        <taxon>Eukaryota</taxon>
        <taxon>Fungi</taxon>
        <taxon>Dikarya</taxon>
        <taxon>Ascomycota</taxon>
        <taxon>Pezizomycotina</taxon>
        <taxon>Leotiomycetes</taxon>
        <taxon>Helotiales</taxon>
        <taxon>Dermateaceae</taxon>
        <taxon>Coleophoma</taxon>
    </lineage>
</organism>
<evidence type="ECO:0000256" key="10">
    <source>
        <dbReference type="SAM" id="Phobius"/>
    </source>
</evidence>
<dbReference type="InterPro" id="IPR004813">
    <property type="entry name" value="OPT"/>
</dbReference>
<dbReference type="PANTHER" id="PTHR22601">
    <property type="entry name" value="ISP4 LIKE PROTEIN"/>
    <property type="match status" value="1"/>
</dbReference>
<accession>A0A3D8SGJ1</accession>
<dbReference type="AlphaFoldDB" id="A0A3D8SGJ1"/>
<evidence type="ECO:0000256" key="6">
    <source>
        <dbReference type="ARBA" id="ARBA00022927"/>
    </source>
</evidence>
<feature type="transmembrane region" description="Helical" evidence="10">
    <location>
        <begin position="672"/>
        <end position="689"/>
    </location>
</feature>
<feature type="transmembrane region" description="Helical" evidence="10">
    <location>
        <begin position="511"/>
        <end position="533"/>
    </location>
</feature>
<comment type="caution">
    <text evidence="11">The sequence shown here is derived from an EMBL/GenBank/DDBJ whole genome shotgun (WGS) entry which is preliminary data.</text>
</comment>
<evidence type="ECO:0000256" key="2">
    <source>
        <dbReference type="ARBA" id="ARBA00008807"/>
    </source>
</evidence>
<evidence type="ECO:0000313" key="11">
    <source>
        <dbReference type="EMBL" id="RDW85382.1"/>
    </source>
</evidence>
<keyword evidence="4 10" id="KW-0812">Transmembrane</keyword>
<feature type="transmembrane region" description="Helical" evidence="10">
    <location>
        <begin position="600"/>
        <end position="622"/>
    </location>
</feature>
<keyword evidence="5" id="KW-0571">Peptide transport</keyword>
<reference evidence="11 12" key="1">
    <citation type="journal article" date="2018" name="IMA Fungus">
        <title>IMA Genome-F 9: Draft genome sequence of Annulohypoxylon stygium, Aspergillus mulundensis, Berkeleyomyces basicola (syn. Thielaviopsis basicola), Ceratocystis smalleyi, two Cercospora beticola strains, Coleophoma cylindrospora, Fusarium fracticaudum, Phialophora cf. hyalina, and Morchella septimelata.</title>
        <authorList>
            <person name="Wingfield B.D."/>
            <person name="Bills G.F."/>
            <person name="Dong Y."/>
            <person name="Huang W."/>
            <person name="Nel W.J."/>
            <person name="Swalarsk-Parry B.S."/>
            <person name="Vaghefi N."/>
            <person name="Wilken P.M."/>
            <person name="An Z."/>
            <person name="de Beer Z.W."/>
            <person name="De Vos L."/>
            <person name="Chen L."/>
            <person name="Duong T.A."/>
            <person name="Gao Y."/>
            <person name="Hammerbacher A."/>
            <person name="Kikkert J.R."/>
            <person name="Li Y."/>
            <person name="Li H."/>
            <person name="Li K."/>
            <person name="Li Q."/>
            <person name="Liu X."/>
            <person name="Ma X."/>
            <person name="Naidoo K."/>
            <person name="Pethybridge S.J."/>
            <person name="Sun J."/>
            <person name="Steenkamp E.T."/>
            <person name="van der Nest M.A."/>
            <person name="van Wyk S."/>
            <person name="Wingfield M.J."/>
            <person name="Xiong C."/>
            <person name="Yue Q."/>
            <person name="Zhang X."/>
        </authorList>
    </citation>
    <scope>NUCLEOTIDE SEQUENCE [LARGE SCALE GENOMIC DNA]</scope>
    <source>
        <strain evidence="11 12">BP5796</strain>
    </source>
</reference>
<proteinExistence type="inferred from homology"/>
<feature type="transmembrane region" description="Helical" evidence="10">
    <location>
        <begin position="131"/>
        <end position="148"/>
    </location>
</feature>
<evidence type="ECO:0000256" key="5">
    <source>
        <dbReference type="ARBA" id="ARBA00022856"/>
    </source>
</evidence>
<evidence type="ECO:0000313" key="12">
    <source>
        <dbReference type="Proteomes" id="UP000256328"/>
    </source>
</evidence>
<feature type="transmembrane region" description="Helical" evidence="10">
    <location>
        <begin position="307"/>
        <end position="328"/>
    </location>
</feature>
<sequence>MASILRRLGLRASTNTAPSDAASKRSEDPAPDSVEKDKTNAFTSDAQVAGDLSLDPDATSPHAHTAGDETLVDSDPALRDLPWSVRRVVSLVDDPSEPTLTFRYFLLTIIFVVPGAFLSQMSHFRTTSAPYSVFFVQICANYVGIWLAKCLPTRRWKVPFIDFEFSMNPGPWSTKEHVLVTISAASGATYNLAYAPISIAELYFNTKINAGVAIVFMWGVVWTGYSFAAISRQFLLYDPQYPWFQALCQTALFETQKKDREHTTPTSRKQMIVFFSVLGGVTLWQFLPEYVFPMLGSLAFLCWVAPHNATANFIGSGFGGMGLLNLSLDWSNISALGNLFLLPFWTQVVMFIAFAVNCWILIPAAKWGNLATYKHGLMSNSVLQANGTSYPLTKLVTATGTLNTTVYEEYGPLYFGAQMLWGIFFSYAAYTSAIVWSLLFGWKAMTTSIKKIRARRSSTKGQTINFQYTDQLNILQRSYLEVPIWWYVVLFLCSFLAIVPAVAAGQLFIPVWTYFVAIATGAVMVTPLGWLYAISNYQLPIGTFNELLYGVMVNAVAGHKNPTGATVYSSIAGDAWYRAQYMLQDQKIGHYMHIPPRATFFSQIFGCTLGIPINYAVVRWVLSTKREILLGVVSDPTNQWTAQSLKSSLSTSVQYVLVGPSAMFKEHTFKPLPYGFLVGVIAPVIFFALHKAFPKSKLKFHLWNTTIFFSVLTNFYGNISTGYTSAFIGSFVVMYWAFRYRYNLWARYNYLLAAAFDAGYNLNMLLIFLCFGSGKLIAMPYWWGNNEQSSERCFAS</sequence>
<evidence type="ECO:0000256" key="3">
    <source>
        <dbReference type="ARBA" id="ARBA00022448"/>
    </source>
</evidence>
<protein>
    <recommendedName>
        <fullName evidence="13">OPT superfamily oligopeptide transporter</fullName>
    </recommendedName>
</protein>
<dbReference type="GO" id="GO:0015031">
    <property type="term" value="P:protein transport"/>
    <property type="evidence" value="ECO:0007669"/>
    <property type="project" value="UniProtKB-KW"/>
</dbReference>
<dbReference type="NCBIfam" id="TIGR00728">
    <property type="entry name" value="OPT_sfam"/>
    <property type="match status" value="1"/>
</dbReference>
<feature type="region of interest" description="Disordered" evidence="9">
    <location>
        <begin position="1"/>
        <end position="73"/>
    </location>
</feature>
<keyword evidence="7 10" id="KW-1133">Transmembrane helix</keyword>
<evidence type="ECO:0000256" key="7">
    <source>
        <dbReference type="ARBA" id="ARBA00022989"/>
    </source>
</evidence>
<dbReference type="GO" id="GO:0016020">
    <property type="term" value="C:membrane"/>
    <property type="evidence" value="ECO:0007669"/>
    <property type="project" value="UniProtKB-SubCell"/>
</dbReference>